<dbReference type="NCBIfam" id="TIGR00229">
    <property type="entry name" value="sensory_box"/>
    <property type="match status" value="2"/>
</dbReference>
<dbReference type="InterPro" id="IPR003594">
    <property type="entry name" value="HATPase_dom"/>
</dbReference>
<evidence type="ECO:0000256" key="5">
    <source>
        <dbReference type="ARBA" id="ARBA00022777"/>
    </source>
</evidence>
<dbReference type="PANTHER" id="PTHR43304">
    <property type="entry name" value="PHYTOCHROME-LIKE PROTEIN CPH1"/>
    <property type="match status" value="1"/>
</dbReference>
<evidence type="ECO:0000256" key="3">
    <source>
        <dbReference type="ARBA" id="ARBA00022553"/>
    </source>
</evidence>
<dbReference type="InterPro" id="IPR052162">
    <property type="entry name" value="Sensor_kinase/Photoreceptor"/>
</dbReference>
<dbReference type="PANTHER" id="PTHR43304:SF1">
    <property type="entry name" value="PAC DOMAIN-CONTAINING PROTEIN"/>
    <property type="match status" value="1"/>
</dbReference>
<dbReference type="SMART" id="SM00086">
    <property type="entry name" value="PAC"/>
    <property type="match status" value="2"/>
</dbReference>
<dbReference type="Pfam" id="PF00512">
    <property type="entry name" value="HisKA"/>
    <property type="match status" value="1"/>
</dbReference>
<feature type="domain" description="PAS" evidence="7">
    <location>
        <begin position="268"/>
        <end position="340"/>
    </location>
</feature>
<dbReference type="InterPro" id="IPR001610">
    <property type="entry name" value="PAC"/>
</dbReference>
<dbReference type="CDD" id="cd00075">
    <property type="entry name" value="HATPase"/>
    <property type="match status" value="1"/>
</dbReference>
<evidence type="ECO:0000256" key="2">
    <source>
        <dbReference type="ARBA" id="ARBA00012438"/>
    </source>
</evidence>
<dbReference type="SMART" id="SM00091">
    <property type="entry name" value="PAS"/>
    <property type="match status" value="2"/>
</dbReference>
<dbReference type="EC" id="2.7.13.3" evidence="2"/>
<dbReference type="InterPro" id="IPR005467">
    <property type="entry name" value="His_kinase_dom"/>
</dbReference>
<name>A0ABT3ZYB0_9BACT</name>
<dbReference type="InterPro" id="IPR004358">
    <property type="entry name" value="Sig_transdc_His_kin-like_C"/>
</dbReference>
<feature type="domain" description="Histidine kinase" evidence="6">
    <location>
        <begin position="414"/>
        <end position="628"/>
    </location>
</feature>
<dbReference type="InterPro" id="IPR003661">
    <property type="entry name" value="HisK_dim/P_dom"/>
</dbReference>
<dbReference type="Gene3D" id="1.10.287.130">
    <property type="match status" value="1"/>
</dbReference>
<dbReference type="Gene3D" id="3.30.565.10">
    <property type="entry name" value="Histidine kinase-like ATPase, C-terminal domain"/>
    <property type="match status" value="1"/>
</dbReference>
<evidence type="ECO:0000313" key="9">
    <source>
        <dbReference type="EMBL" id="MCY1074061.1"/>
    </source>
</evidence>
<dbReference type="RefSeq" id="WP_267533043.1">
    <property type="nucleotide sequence ID" value="NZ_JAPNKA010000001.1"/>
</dbReference>
<dbReference type="CDD" id="cd00130">
    <property type="entry name" value="PAS"/>
    <property type="match status" value="2"/>
</dbReference>
<dbReference type="Pfam" id="PF02518">
    <property type="entry name" value="HATPase_c"/>
    <property type="match status" value="1"/>
</dbReference>
<keyword evidence="4" id="KW-0808">Transferase</keyword>
<dbReference type="SUPFAM" id="SSF55785">
    <property type="entry name" value="PYP-like sensor domain (PAS domain)"/>
    <property type="match status" value="2"/>
</dbReference>
<dbReference type="Gene3D" id="3.30.450.20">
    <property type="entry name" value="PAS domain"/>
    <property type="match status" value="2"/>
</dbReference>
<evidence type="ECO:0000259" key="6">
    <source>
        <dbReference type="PROSITE" id="PS50109"/>
    </source>
</evidence>
<dbReference type="Proteomes" id="UP001207654">
    <property type="component" value="Unassembled WGS sequence"/>
</dbReference>
<evidence type="ECO:0000313" key="10">
    <source>
        <dbReference type="Proteomes" id="UP001207654"/>
    </source>
</evidence>
<proteinExistence type="predicted"/>
<comment type="caution">
    <text evidence="9">The sequence shown here is derived from an EMBL/GenBank/DDBJ whole genome shotgun (WGS) entry which is preliminary data.</text>
</comment>
<dbReference type="PROSITE" id="PS50113">
    <property type="entry name" value="PAC"/>
    <property type="match status" value="2"/>
</dbReference>
<dbReference type="InterPro" id="IPR036890">
    <property type="entry name" value="HATPase_C_sf"/>
</dbReference>
<organism evidence="9 10">
    <name type="scientific">Archangium lansingense</name>
    <dbReference type="NCBI Taxonomy" id="2995310"/>
    <lineage>
        <taxon>Bacteria</taxon>
        <taxon>Pseudomonadati</taxon>
        <taxon>Myxococcota</taxon>
        <taxon>Myxococcia</taxon>
        <taxon>Myxococcales</taxon>
        <taxon>Cystobacterineae</taxon>
        <taxon>Archangiaceae</taxon>
        <taxon>Archangium</taxon>
    </lineage>
</organism>
<reference evidence="9 10" key="1">
    <citation type="submission" date="2022-11" db="EMBL/GenBank/DDBJ databases">
        <title>Minimal conservation of predation-associated metabolite biosynthetic gene clusters underscores biosynthetic potential of Myxococcota including descriptions for ten novel species: Archangium lansinium sp. nov., Myxococcus landrumus sp. nov., Nannocystis bai.</title>
        <authorList>
            <person name="Ahearne A."/>
            <person name="Stevens C."/>
            <person name="Phillips K."/>
        </authorList>
    </citation>
    <scope>NUCLEOTIDE SEQUENCE [LARGE SCALE GENOMIC DNA]</scope>
    <source>
        <strain evidence="9 10">MIWBW</strain>
    </source>
</reference>
<dbReference type="SMART" id="SM00388">
    <property type="entry name" value="HisKA"/>
    <property type="match status" value="1"/>
</dbReference>
<dbReference type="InterPro" id="IPR000700">
    <property type="entry name" value="PAS-assoc_C"/>
</dbReference>
<protein>
    <recommendedName>
        <fullName evidence="2">histidine kinase</fullName>
        <ecNumber evidence="2">2.7.13.3</ecNumber>
    </recommendedName>
</protein>
<feature type="domain" description="PAS" evidence="7">
    <location>
        <begin position="142"/>
        <end position="213"/>
    </location>
</feature>
<evidence type="ECO:0000259" key="7">
    <source>
        <dbReference type="PROSITE" id="PS50112"/>
    </source>
</evidence>
<dbReference type="InterPro" id="IPR013656">
    <property type="entry name" value="PAS_4"/>
</dbReference>
<gene>
    <name evidence="9" type="ORF">OV287_06145</name>
</gene>
<dbReference type="EMBL" id="JAPNKA010000001">
    <property type="protein sequence ID" value="MCY1074061.1"/>
    <property type="molecule type" value="Genomic_DNA"/>
</dbReference>
<keyword evidence="10" id="KW-1185">Reference proteome</keyword>
<evidence type="ECO:0000256" key="4">
    <source>
        <dbReference type="ARBA" id="ARBA00022679"/>
    </source>
</evidence>
<feature type="domain" description="PAC" evidence="8">
    <location>
        <begin position="215"/>
        <end position="267"/>
    </location>
</feature>
<feature type="domain" description="PAC" evidence="8">
    <location>
        <begin position="344"/>
        <end position="396"/>
    </location>
</feature>
<dbReference type="SUPFAM" id="SSF47384">
    <property type="entry name" value="Homodimeric domain of signal transducing histidine kinase"/>
    <property type="match status" value="1"/>
</dbReference>
<evidence type="ECO:0000256" key="1">
    <source>
        <dbReference type="ARBA" id="ARBA00000085"/>
    </source>
</evidence>
<sequence>MESVICIAVDVPTAALLREGHPEVAFTDESSPARILARLRERKETVNAVVLGTGVEEPLRLSEELHALDPIPAVLILSEPARHLGLLRQWRLSPVGSGEVRCRSITEEEALTAELAQAIAGAKLRRRNELVQRKAEEAATRSETRLRTLIHNEPECVKLVSPDGTLLEMNAAGLAMVEADSAQAVVGKKVFPLIAPEHREAFQNMHARVIQGHHESLEFETVGLRGTRRWLETCAVPFGDEAEGAVVHLAVTRDVTARKQAEQEILERDQRLRLALEAAHMGTWNWDIRSDKITWSDEMETLFGVQRGELSDSCEDYLRMLSPEDRAETERALTEALDGTRPSYSLEHRVLWPDGSLHWIECRGQVFRDEQGKPLRMAGISADISERKRMEEERSHLVDELRQAVKVRDEFLSIASHELRTPLTTLTLQVDGLIHLLSSTSGMSERLLSRARTIRRQADRLESLVSGLLDVSRVDPGQLQLQPENVDLARVAKDVVERLTPECGSPISLQVNGPVVGYWDPLRLDQVLTNLLSNALKYGQGKPIDVSVQASATEVILAVRDQGFGIAPADRARIFERFERAVSERHFGGLGLGLWIVRQIVDAVHGTIVCDSRPGAGSTFTVVLPRSV</sequence>
<dbReference type="InterPro" id="IPR035965">
    <property type="entry name" value="PAS-like_dom_sf"/>
</dbReference>
<dbReference type="InterPro" id="IPR036097">
    <property type="entry name" value="HisK_dim/P_sf"/>
</dbReference>
<dbReference type="InterPro" id="IPR000014">
    <property type="entry name" value="PAS"/>
</dbReference>
<dbReference type="PROSITE" id="PS50109">
    <property type="entry name" value="HIS_KIN"/>
    <property type="match status" value="1"/>
</dbReference>
<accession>A0ABT3ZYB0</accession>
<dbReference type="SMART" id="SM00387">
    <property type="entry name" value="HATPase_c"/>
    <property type="match status" value="1"/>
</dbReference>
<dbReference type="Pfam" id="PF08448">
    <property type="entry name" value="PAS_4"/>
    <property type="match status" value="1"/>
</dbReference>
<dbReference type="InterPro" id="IPR013655">
    <property type="entry name" value="PAS_fold_3"/>
</dbReference>
<keyword evidence="5" id="KW-0418">Kinase</keyword>
<dbReference type="PRINTS" id="PR00344">
    <property type="entry name" value="BCTRLSENSOR"/>
</dbReference>
<dbReference type="Pfam" id="PF08447">
    <property type="entry name" value="PAS_3"/>
    <property type="match status" value="1"/>
</dbReference>
<comment type="catalytic activity">
    <reaction evidence="1">
        <text>ATP + protein L-histidine = ADP + protein N-phospho-L-histidine.</text>
        <dbReference type="EC" id="2.7.13.3"/>
    </reaction>
</comment>
<evidence type="ECO:0000259" key="8">
    <source>
        <dbReference type="PROSITE" id="PS50113"/>
    </source>
</evidence>
<keyword evidence="3" id="KW-0597">Phosphoprotein</keyword>
<dbReference type="Gene3D" id="2.10.70.100">
    <property type="match status" value="1"/>
</dbReference>
<dbReference type="SUPFAM" id="SSF55874">
    <property type="entry name" value="ATPase domain of HSP90 chaperone/DNA topoisomerase II/histidine kinase"/>
    <property type="match status" value="1"/>
</dbReference>
<dbReference type="PROSITE" id="PS50112">
    <property type="entry name" value="PAS"/>
    <property type="match status" value="2"/>
</dbReference>